<dbReference type="InterPro" id="IPR050572">
    <property type="entry name" value="Fe-S_Ferredoxin"/>
</dbReference>
<evidence type="ECO:0000256" key="5">
    <source>
        <dbReference type="SAM" id="MobiDB-lite"/>
    </source>
</evidence>
<reference evidence="7 8" key="1">
    <citation type="submission" date="2019-08" db="EMBL/GenBank/DDBJ databases">
        <title>Deep-cultivation of Planctomycetes and their phenomic and genomic characterization uncovers novel biology.</title>
        <authorList>
            <person name="Wiegand S."/>
            <person name="Jogler M."/>
            <person name="Boedeker C."/>
            <person name="Pinto D."/>
            <person name="Vollmers J."/>
            <person name="Rivas-Marin E."/>
            <person name="Kohn T."/>
            <person name="Peeters S.H."/>
            <person name="Heuer A."/>
            <person name="Rast P."/>
            <person name="Oberbeckmann S."/>
            <person name="Bunk B."/>
            <person name="Jeske O."/>
            <person name="Meyerdierks A."/>
            <person name="Storesund J.E."/>
            <person name="Kallscheuer N."/>
            <person name="Luecker S."/>
            <person name="Lage O.M."/>
            <person name="Pohl T."/>
            <person name="Merkel B.J."/>
            <person name="Hornburger P."/>
            <person name="Mueller R.-W."/>
            <person name="Bruemmer F."/>
            <person name="Labrenz M."/>
            <person name="Spormann A.M."/>
            <person name="Op den Camp H."/>
            <person name="Overmann J."/>
            <person name="Amann R."/>
            <person name="Jetten M.S.M."/>
            <person name="Mascher T."/>
            <person name="Medema M.H."/>
            <person name="Devos D.P."/>
            <person name="Kaster A.-K."/>
            <person name="Ovreas L."/>
            <person name="Rohde M."/>
            <person name="Galperin M.Y."/>
            <person name="Jogler C."/>
        </authorList>
    </citation>
    <scope>NUCLEOTIDE SEQUENCE [LARGE SCALE GENOMIC DNA]</scope>
    <source>
        <strain evidence="7 8">UC8</strain>
    </source>
</reference>
<dbReference type="GO" id="GO:0051539">
    <property type="term" value="F:4 iron, 4 sulfur cluster binding"/>
    <property type="evidence" value="ECO:0007669"/>
    <property type="project" value="UniProtKB-KW"/>
</dbReference>
<dbReference type="Proteomes" id="UP000325286">
    <property type="component" value="Chromosome"/>
</dbReference>
<evidence type="ECO:0000259" key="6">
    <source>
        <dbReference type="PROSITE" id="PS51379"/>
    </source>
</evidence>
<evidence type="ECO:0000313" key="7">
    <source>
        <dbReference type="EMBL" id="QEG41675.1"/>
    </source>
</evidence>
<dbReference type="Gene3D" id="3.30.70.20">
    <property type="match status" value="1"/>
</dbReference>
<keyword evidence="1" id="KW-0004">4Fe-4S</keyword>
<feature type="domain" description="4Fe-4S ferredoxin-type" evidence="6">
    <location>
        <begin position="255"/>
        <end position="286"/>
    </location>
</feature>
<keyword evidence="8" id="KW-1185">Reference proteome</keyword>
<protein>
    <submittedName>
        <fullName evidence="7">4Fe-4S binding domain protein</fullName>
    </submittedName>
</protein>
<keyword evidence="4" id="KW-0411">Iron-sulfur</keyword>
<dbReference type="PANTHER" id="PTHR43687:SF1">
    <property type="entry name" value="FERREDOXIN III"/>
    <property type="match status" value="1"/>
</dbReference>
<dbReference type="GO" id="GO:0046872">
    <property type="term" value="F:metal ion binding"/>
    <property type="evidence" value="ECO:0007669"/>
    <property type="project" value="UniProtKB-KW"/>
</dbReference>
<feature type="compositionally biased region" description="Polar residues" evidence="5">
    <location>
        <begin position="18"/>
        <end position="32"/>
    </location>
</feature>
<evidence type="ECO:0000256" key="4">
    <source>
        <dbReference type="ARBA" id="ARBA00023014"/>
    </source>
</evidence>
<keyword evidence="3" id="KW-0408">Iron</keyword>
<sequence>MYAAGKSSTTLPRHANARPSQSEGEPSFPSHNPTIVHVIQTISTAPLTVVVSKGQSRAPDKRALESTVAEAAATRDGVNVLVIPHLYDLPPNGDTITQLRAIEGDIVLLTWIFPRAAHWVLDRAGIRGQFGEVELSEELDEDEQVDAAEMDDNPLSDRVIDEFPRPDRTIYTLDLRLATGPEPFLDEIDRIQRTQGADGVSPAAPPPAAASNGLFQIEETTARRWYPVIDFSRCTNCMECIDFCLFGVYGVDDVDTILVEQPDSCRKGCPACSRVCPANAIIFPQHKAPGIAGSAAVDGGGLKIDLSLLFGAPDKDEDPIAVAARERDEQLLLTGREAVGIDDKLAKRQSERKQGPKDDLDDLLDELDAMEL</sequence>
<dbReference type="PROSITE" id="PS51379">
    <property type="entry name" value="4FE4S_FER_2"/>
    <property type="match status" value="2"/>
</dbReference>
<evidence type="ECO:0000256" key="1">
    <source>
        <dbReference type="ARBA" id="ARBA00022485"/>
    </source>
</evidence>
<evidence type="ECO:0000256" key="2">
    <source>
        <dbReference type="ARBA" id="ARBA00022723"/>
    </source>
</evidence>
<dbReference type="PANTHER" id="PTHR43687">
    <property type="entry name" value="ADENYLYLSULFATE REDUCTASE, BETA SUBUNIT"/>
    <property type="match status" value="1"/>
</dbReference>
<feature type="region of interest" description="Disordered" evidence="5">
    <location>
        <begin position="345"/>
        <end position="364"/>
    </location>
</feature>
<dbReference type="SUPFAM" id="SSF54862">
    <property type="entry name" value="4Fe-4S ferredoxins"/>
    <property type="match status" value="1"/>
</dbReference>
<keyword evidence="2" id="KW-0479">Metal-binding</keyword>
<feature type="domain" description="4Fe-4S ferredoxin-type" evidence="6">
    <location>
        <begin position="225"/>
        <end position="254"/>
    </location>
</feature>
<evidence type="ECO:0000313" key="8">
    <source>
        <dbReference type="Proteomes" id="UP000325286"/>
    </source>
</evidence>
<evidence type="ECO:0000256" key="3">
    <source>
        <dbReference type="ARBA" id="ARBA00023004"/>
    </source>
</evidence>
<proteinExistence type="predicted"/>
<dbReference type="InterPro" id="IPR017896">
    <property type="entry name" value="4Fe4S_Fe-S-bd"/>
</dbReference>
<gene>
    <name evidence="7" type="ORF">UC8_37010</name>
</gene>
<dbReference type="EMBL" id="CP042914">
    <property type="protein sequence ID" value="QEG41675.1"/>
    <property type="molecule type" value="Genomic_DNA"/>
</dbReference>
<accession>A0A5B9QWB6</accession>
<name>A0A5B9QWB6_9BACT</name>
<feature type="compositionally biased region" description="Basic and acidic residues" evidence="5">
    <location>
        <begin position="345"/>
        <end position="358"/>
    </location>
</feature>
<organism evidence="7 8">
    <name type="scientific">Roseimaritima ulvae</name>
    <dbReference type="NCBI Taxonomy" id="980254"/>
    <lineage>
        <taxon>Bacteria</taxon>
        <taxon>Pseudomonadati</taxon>
        <taxon>Planctomycetota</taxon>
        <taxon>Planctomycetia</taxon>
        <taxon>Pirellulales</taxon>
        <taxon>Pirellulaceae</taxon>
        <taxon>Roseimaritima</taxon>
    </lineage>
</organism>
<dbReference type="AlphaFoldDB" id="A0A5B9QWB6"/>
<dbReference type="KEGG" id="rul:UC8_37010"/>
<feature type="compositionally biased region" description="Polar residues" evidence="5">
    <location>
        <begin position="1"/>
        <end position="11"/>
    </location>
</feature>
<feature type="region of interest" description="Disordered" evidence="5">
    <location>
        <begin position="1"/>
        <end position="32"/>
    </location>
</feature>